<evidence type="ECO:0000256" key="13">
    <source>
        <dbReference type="ARBA" id="ARBA00022991"/>
    </source>
</evidence>
<organism evidence="18 19">
    <name type="scientific">Brevundimonas mediterranea</name>
    <dbReference type="NCBI Taxonomy" id="74329"/>
    <lineage>
        <taxon>Bacteria</taxon>
        <taxon>Pseudomonadati</taxon>
        <taxon>Pseudomonadota</taxon>
        <taxon>Alphaproteobacteria</taxon>
        <taxon>Caulobacterales</taxon>
        <taxon>Caulobacteraceae</taxon>
        <taxon>Brevundimonas</taxon>
    </lineage>
</organism>
<keyword evidence="15" id="KW-0675">Receptor</keyword>
<gene>
    <name evidence="18" type="ORF">GGR11_001040</name>
</gene>
<dbReference type="PANTHER" id="PTHR41523:SF8">
    <property type="entry name" value="ETHYLENE RESPONSE SENSOR PROTEIN"/>
    <property type="match status" value="1"/>
</dbReference>
<dbReference type="EMBL" id="JACIDA010000001">
    <property type="protein sequence ID" value="MBB3871526.1"/>
    <property type="molecule type" value="Genomic_DNA"/>
</dbReference>
<evidence type="ECO:0000256" key="15">
    <source>
        <dbReference type="ARBA" id="ARBA00023170"/>
    </source>
</evidence>
<keyword evidence="3" id="KW-0600">Photoreceptor protein</keyword>
<keyword evidence="13" id="KW-0157">Chromophore</keyword>
<dbReference type="EC" id="2.7.13.3" evidence="2"/>
<dbReference type="Gene3D" id="3.30.450.20">
    <property type="entry name" value="PAS domain"/>
    <property type="match status" value="2"/>
</dbReference>
<evidence type="ECO:0000256" key="3">
    <source>
        <dbReference type="ARBA" id="ARBA00022543"/>
    </source>
</evidence>
<dbReference type="SMART" id="SM00086">
    <property type="entry name" value="PAC"/>
    <property type="match status" value="1"/>
</dbReference>
<keyword evidence="4" id="KW-0597">Phosphoprotein</keyword>
<dbReference type="PROSITE" id="PS50113">
    <property type="entry name" value="PAC"/>
    <property type="match status" value="1"/>
</dbReference>
<dbReference type="InterPro" id="IPR035965">
    <property type="entry name" value="PAS-like_dom_sf"/>
</dbReference>
<comment type="caution">
    <text evidence="18">The sequence shown here is derived from an EMBL/GenBank/DDBJ whole genome shotgun (WGS) entry which is preliminary data.</text>
</comment>
<evidence type="ECO:0000256" key="12">
    <source>
        <dbReference type="ARBA" id="ARBA00022840"/>
    </source>
</evidence>
<dbReference type="PANTHER" id="PTHR41523">
    <property type="entry name" value="TWO-COMPONENT SYSTEM SENSOR PROTEIN"/>
    <property type="match status" value="1"/>
</dbReference>
<keyword evidence="5" id="KW-0716">Sensory transduction</keyword>
<evidence type="ECO:0000256" key="7">
    <source>
        <dbReference type="ARBA" id="ARBA00022643"/>
    </source>
</evidence>
<evidence type="ECO:0000256" key="5">
    <source>
        <dbReference type="ARBA" id="ARBA00022606"/>
    </source>
</evidence>
<dbReference type="SUPFAM" id="SSF55874">
    <property type="entry name" value="ATPase domain of HSP90 chaperone/DNA topoisomerase II/histidine kinase"/>
    <property type="match status" value="1"/>
</dbReference>
<evidence type="ECO:0000313" key="19">
    <source>
        <dbReference type="Proteomes" id="UP000532936"/>
    </source>
</evidence>
<dbReference type="GO" id="GO:0006355">
    <property type="term" value="P:regulation of DNA-templated transcription"/>
    <property type="evidence" value="ECO:0007669"/>
    <property type="project" value="InterPro"/>
</dbReference>
<evidence type="ECO:0000256" key="8">
    <source>
        <dbReference type="ARBA" id="ARBA00022679"/>
    </source>
</evidence>
<dbReference type="InterPro" id="IPR013767">
    <property type="entry name" value="PAS_fold"/>
</dbReference>
<evidence type="ECO:0000256" key="11">
    <source>
        <dbReference type="ARBA" id="ARBA00022777"/>
    </source>
</evidence>
<dbReference type="InterPro" id="IPR011102">
    <property type="entry name" value="Sig_transdc_His_kinase_HWE"/>
</dbReference>
<dbReference type="Gene3D" id="3.30.565.10">
    <property type="entry name" value="Histidine kinase-like ATPase, C-terminal domain"/>
    <property type="match status" value="1"/>
</dbReference>
<feature type="domain" description="PAS" evidence="16">
    <location>
        <begin position="134"/>
        <end position="186"/>
    </location>
</feature>
<dbReference type="GO" id="GO:0004673">
    <property type="term" value="F:protein histidine kinase activity"/>
    <property type="evidence" value="ECO:0007669"/>
    <property type="project" value="UniProtKB-EC"/>
</dbReference>
<evidence type="ECO:0000259" key="17">
    <source>
        <dbReference type="PROSITE" id="PS50113"/>
    </source>
</evidence>
<keyword evidence="11" id="KW-0418">Kinase</keyword>
<evidence type="ECO:0000256" key="1">
    <source>
        <dbReference type="ARBA" id="ARBA00000085"/>
    </source>
</evidence>
<name>A0A7W6EZ04_9CAUL</name>
<dbReference type="InterPro" id="IPR036890">
    <property type="entry name" value="HATPase_C_sf"/>
</dbReference>
<dbReference type="InterPro" id="IPR000014">
    <property type="entry name" value="PAS"/>
</dbReference>
<dbReference type="InterPro" id="IPR001610">
    <property type="entry name" value="PAC"/>
</dbReference>
<dbReference type="NCBIfam" id="TIGR00229">
    <property type="entry name" value="sensory_box"/>
    <property type="match status" value="2"/>
</dbReference>
<dbReference type="SMART" id="SM00911">
    <property type="entry name" value="HWE_HK"/>
    <property type="match status" value="1"/>
</dbReference>
<keyword evidence="9" id="KW-0677">Repeat</keyword>
<dbReference type="AlphaFoldDB" id="A0A7W6EZ04"/>
<dbReference type="Pfam" id="PF13426">
    <property type="entry name" value="PAS_9"/>
    <property type="match status" value="1"/>
</dbReference>
<keyword evidence="8" id="KW-0808">Transferase</keyword>
<evidence type="ECO:0000256" key="10">
    <source>
        <dbReference type="ARBA" id="ARBA00022741"/>
    </source>
</evidence>
<keyword evidence="10" id="KW-0547">Nucleotide-binding</keyword>
<keyword evidence="7" id="KW-0288">FMN</keyword>
<feature type="domain" description="PAC" evidence="17">
    <location>
        <begin position="212"/>
        <end position="264"/>
    </location>
</feature>
<evidence type="ECO:0000259" key="16">
    <source>
        <dbReference type="PROSITE" id="PS50112"/>
    </source>
</evidence>
<dbReference type="GO" id="GO:0009881">
    <property type="term" value="F:photoreceptor activity"/>
    <property type="evidence" value="ECO:0007669"/>
    <property type="project" value="UniProtKB-KW"/>
</dbReference>
<keyword evidence="12" id="KW-0067">ATP-binding</keyword>
<dbReference type="SMART" id="SM00091">
    <property type="entry name" value="PAS"/>
    <property type="match status" value="2"/>
</dbReference>
<sequence>MNKSIGVTSERLGRIVEEAASEVYIFGAADFYFRLVNKGARDNLGYNSEELARLTPWDLKPNISRADFLSLIKPLQSGEVDRLDFDTLHKRKDGSTYNVSVKLQLFDDGDDAVFYAAIKDTTDYRRVEAALRDTATRLDVILSNTTMAVFLMDERQHCVFMNRAAEKLTGYAFAETTGRPLHDVIHHTYPDGSPFPLSECAIDRAFPEQAGTQGEEVFVHKDGSFYPVAFTASPIYDREAKAIGTVIEARDISEEKRNEEARQLLMNEVDHRARNVLSIIQSLTRLTRADDVATYKDVLAGRIGALARAQTSLASRRWEGGRLEDVVREELEALCPRDTVDTQGPEIGLSPHQVQPLSMLLHELATNANKYGACSNGGGRVSVTWTLKEGQVTLRWRETGGPTVVPPTREGFGSSLKASVVRQLGGALTREWAPDGLIVEVAFPLDPLQTPA</sequence>
<evidence type="ECO:0000256" key="6">
    <source>
        <dbReference type="ARBA" id="ARBA00022630"/>
    </source>
</evidence>
<dbReference type="Pfam" id="PF00989">
    <property type="entry name" value="PAS"/>
    <property type="match status" value="1"/>
</dbReference>
<keyword evidence="6" id="KW-0285">Flavoprotein</keyword>
<accession>A0A7W6EZ04</accession>
<evidence type="ECO:0000256" key="2">
    <source>
        <dbReference type="ARBA" id="ARBA00012438"/>
    </source>
</evidence>
<dbReference type="CDD" id="cd00130">
    <property type="entry name" value="PAS"/>
    <property type="match status" value="1"/>
</dbReference>
<reference evidence="18 19" key="1">
    <citation type="submission" date="2020-08" db="EMBL/GenBank/DDBJ databases">
        <title>Genomic Encyclopedia of Type Strains, Phase IV (KMG-IV): sequencing the most valuable type-strain genomes for metagenomic binning, comparative biology and taxonomic classification.</title>
        <authorList>
            <person name="Goeker M."/>
        </authorList>
    </citation>
    <scope>NUCLEOTIDE SEQUENCE [LARGE SCALE GENOMIC DNA]</scope>
    <source>
        <strain evidence="18 19">DSM 14878</strain>
    </source>
</reference>
<evidence type="ECO:0000256" key="9">
    <source>
        <dbReference type="ARBA" id="ARBA00022737"/>
    </source>
</evidence>
<evidence type="ECO:0000313" key="18">
    <source>
        <dbReference type="EMBL" id="MBB3871526.1"/>
    </source>
</evidence>
<comment type="catalytic activity">
    <reaction evidence="1">
        <text>ATP + protein L-histidine = ADP + protein N-phospho-L-histidine.</text>
        <dbReference type="EC" id="2.7.13.3"/>
    </reaction>
</comment>
<dbReference type="Pfam" id="PF07536">
    <property type="entry name" value="HWE_HK"/>
    <property type="match status" value="1"/>
</dbReference>
<proteinExistence type="predicted"/>
<dbReference type="Proteomes" id="UP000532936">
    <property type="component" value="Unassembled WGS sequence"/>
</dbReference>
<dbReference type="PROSITE" id="PS50112">
    <property type="entry name" value="PAS"/>
    <property type="match status" value="1"/>
</dbReference>
<dbReference type="InterPro" id="IPR000700">
    <property type="entry name" value="PAS-assoc_C"/>
</dbReference>
<evidence type="ECO:0000256" key="14">
    <source>
        <dbReference type="ARBA" id="ARBA00023026"/>
    </source>
</evidence>
<dbReference type="GO" id="GO:0005524">
    <property type="term" value="F:ATP binding"/>
    <property type="evidence" value="ECO:0007669"/>
    <property type="project" value="UniProtKB-KW"/>
</dbReference>
<evidence type="ECO:0000256" key="4">
    <source>
        <dbReference type="ARBA" id="ARBA00022553"/>
    </source>
</evidence>
<keyword evidence="14" id="KW-0843">Virulence</keyword>
<protein>
    <recommendedName>
        <fullName evidence="2">histidine kinase</fullName>
        <ecNumber evidence="2">2.7.13.3</ecNumber>
    </recommendedName>
</protein>
<dbReference type="RefSeq" id="WP_183195706.1">
    <property type="nucleotide sequence ID" value="NZ_JACIDA010000001.1"/>
</dbReference>
<dbReference type="SUPFAM" id="SSF55785">
    <property type="entry name" value="PYP-like sensor domain (PAS domain)"/>
    <property type="match status" value="2"/>
</dbReference>